<evidence type="ECO:0000313" key="3">
    <source>
        <dbReference type="Proteomes" id="UP000198707"/>
    </source>
</evidence>
<name>A0A1H6XQ49_9ACTN</name>
<keyword evidence="3" id="KW-1185">Reference proteome</keyword>
<evidence type="ECO:0008006" key="4">
    <source>
        <dbReference type="Google" id="ProtNLM"/>
    </source>
</evidence>
<sequence>MSGFRAHMSYLSFLLVGLLVLVPAAPAAAAASCVGATCNGKMAAAQGCTAGAFAINGFTLNDPDVGQPPRGDLWFSPACKAMWGELNAPELYGFLFAQLWTQPEYGGVNVQADFFQMSSAGNYTTPMVDWEQSVKFCGSHKGTDPDMDLPSGGYNACTSWR</sequence>
<dbReference type="EMBL" id="FNYV01000003">
    <property type="protein sequence ID" value="SEJ26980.1"/>
    <property type="molecule type" value="Genomic_DNA"/>
</dbReference>
<gene>
    <name evidence="2" type="ORF">SAMN05443287_103577</name>
</gene>
<keyword evidence="1" id="KW-0732">Signal</keyword>
<feature type="chain" id="PRO_5011634003" description="DUF2690 domain-containing protein" evidence="1">
    <location>
        <begin position="30"/>
        <end position="161"/>
    </location>
</feature>
<organism evidence="2 3">
    <name type="scientific">Micromonospora phaseoli</name>
    <dbReference type="NCBI Taxonomy" id="1144548"/>
    <lineage>
        <taxon>Bacteria</taxon>
        <taxon>Bacillati</taxon>
        <taxon>Actinomycetota</taxon>
        <taxon>Actinomycetes</taxon>
        <taxon>Micromonosporales</taxon>
        <taxon>Micromonosporaceae</taxon>
        <taxon>Micromonospora</taxon>
    </lineage>
</organism>
<dbReference type="STRING" id="1144548.SAMN05443287_103577"/>
<dbReference type="PROSITE" id="PS51257">
    <property type="entry name" value="PROKAR_LIPOPROTEIN"/>
    <property type="match status" value="1"/>
</dbReference>
<dbReference type="Proteomes" id="UP000198707">
    <property type="component" value="Unassembled WGS sequence"/>
</dbReference>
<protein>
    <recommendedName>
        <fullName evidence="4">DUF2690 domain-containing protein</fullName>
    </recommendedName>
</protein>
<evidence type="ECO:0000313" key="2">
    <source>
        <dbReference type="EMBL" id="SEJ26980.1"/>
    </source>
</evidence>
<reference evidence="3" key="1">
    <citation type="submission" date="2016-10" db="EMBL/GenBank/DDBJ databases">
        <authorList>
            <person name="Varghese N."/>
            <person name="Submissions S."/>
        </authorList>
    </citation>
    <scope>NUCLEOTIDE SEQUENCE [LARGE SCALE GENOMIC DNA]</scope>
    <source>
        <strain evidence="3">CGMCC 4.7038</strain>
    </source>
</reference>
<proteinExistence type="predicted"/>
<dbReference type="AlphaFoldDB" id="A0A1H6XQ49"/>
<evidence type="ECO:0000256" key="1">
    <source>
        <dbReference type="SAM" id="SignalP"/>
    </source>
</evidence>
<feature type="signal peptide" evidence="1">
    <location>
        <begin position="1"/>
        <end position="29"/>
    </location>
</feature>
<accession>A0A1H6XQ49</accession>